<comment type="caution">
    <text evidence="2">The sequence shown here is derived from an EMBL/GenBank/DDBJ whole genome shotgun (WGS) entry which is preliminary data.</text>
</comment>
<keyword evidence="3" id="KW-1185">Reference proteome</keyword>
<reference evidence="2" key="1">
    <citation type="submission" date="2023-10" db="EMBL/GenBank/DDBJ databases">
        <authorList>
            <person name="Chen Y."/>
            <person name="Shah S."/>
            <person name="Dougan E. K."/>
            <person name="Thang M."/>
            <person name="Chan C."/>
        </authorList>
    </citation>
    <scope>NUCLEOTIDE SEQUENCE [LARGE SCALE GENOMIC DNA]</scope>
</reference>
<evidence type="ECO:0008006" key="4">
    <source>
        <dbReference type="Google" id="ProtNLM"/>
    </source>
</evidence>
<protein>
    <recommendedName>
        <fullName evidence="4">Fungal lipase-like domain-containing protein</fullName>
    </recommendedName>
</protein>
<dbReference type="SUPFAM" id="SSF53474">
    <property type="entry name" value="alpha/beta-Hydrolases"/>
    <property type="match status" value="1"/>
</dbReference>
<evidence type="ECO:0000256" key="1">
    <source>
        <dbReference type="SAM" id="MobiDB-lite"/>
    </source>
</evidence>
<proteinExistence type="predicted"/>
<accession>A0ABN9RCW4</accession>
<evidence type="ECO:0000313" key="2">
    <source>
        <dbReference type="EMBL" id="CAK0816445.1"/>
    </source>
</evidence>
<feature type="region of interest" description="Disordered" evidence="1">
    <location>
        <begin position="1"/>
        <end position="62"/>
    </location>
</feature>
<evidence type="ECO:0000313" key="3">
    <source>
        <dbReference type="Proteomes" id="UP001189429"/>
    </source>
</evidence>
<name>A0ABN9RCW4_9DINO</name>
<feature type="compositionally biased region" description="Low complexity" evidence="1">
    <location>
        <begin position="44"/>
        <end position="53"/>
    </location>
</feature>
<dbReference type="EMBL" id="CAUYUJ010006191">
    <property type="protein sequence ID" value="CAK0816445.1"/>
    <property type="molecule type" value="Genomic_DNA"/>
</dbReference>
<dbReference type="InterPro" id="IPR029058">
    <property type="entry name" value="AB_hydrolase_fold"/>
</dbReference>
<organism evidence="2 3">
    <name type="scientific">Prorocentrum cordatum</name>
    <dbReference type="NCBI Taxonomy" id="2364126"/>
    <lineage>
        <taxon>Eukaryota</taxon>
        <taxon>Sar</taxon>
        <taxon>Alveolata</taxon>
        <taxon>Dinophyceae</taxon>
        <taxon>Prorocentrales</taxon>
        <taxon>Prorocentraceae</taxon>
        <taxon>Prorocentrum</taxon>
    </lineage>
</organism>
<dbReference type="Proteomes" id="UP001189429">
    <property type="component" value="Unassembled WGS sequence"/>
</dbReference>
<dbReference type="Gene3D" id="3.40.50.1820">
    <property type="entry name" value="alpha/beta hydrolase"/>
    <property type="match status" value="1"/>
</dbReference>
<gene>
    <name evidence="2" type="ORF">PCOR1329_LOCUS19398</name>
</gene>
<sequence length="366" mass="38481">MRHPPRALPPRAGADARQAPPPAHSCSGWSARQCGPPTRRPRDTTTGPAAAARQSWGARRQGAPRGLLGAACQRPRCCPRAACPGLLRQGGAAKRAVVAFRGACFNSEDHRCRRDFCAGWLANGGSYVWAALSDWKALYGALYCRWTWAAARASDRVDYLAAAVRAAGAAEAALPGHALLLTGHSLGGLLALLAAAEVGLPAVALAPPGAARAAAAHGLEFGGSAGLWSVFHAWDPVYQDVLDAGPAGLEVRRRDPHTSAAAGQAHAGPRSCACTPGLALRGGACTALPGPSMWLASGASGGVETCRSCRHVSDTKKRCRLRRHLRVSCPRMLAWKRLRLQQSVSRWRLAQAAAQGRCAISRKTLF</sequence>